<feature type="transmembrane region" description="Helical" evidence="1">
    <location>
        <begin position="49"/>
        <end position="71"/>
    </location>
</feature>
<feature type="transmembrane region" description="Helical" evidence="1">
    <location>
        <begin position="92"/>
        <end position="109"/>
    </location>
</feature>
<dbReference type="PANTHER" id="PTHR30576:SF0">
    <property type="entry name" value="UNDECAPRENYL-PHOSPHATE N-ACETYLGALACTOSAMINYL 1-PHOSPHATE TRANSFERASE-RELATED"/>
    <property type="match status" value="1"/>
</dbReference>
<feature type="transmembrane region" description="Helical" evidence="1">
    <location>
        <begin position="294"/>
        <end position="315"/>
    </location>
</feature>
<dbReference type="InterPro" id="IPR003362">
    <property type="entry name" value="Bact_transf"/>
</dbReference>
<proteinExistence type="predicted"/>
<evidence type="ECO:0000313" key="4">
    <source>
        <dbReference type="Proteomes" id="UP000199126"/>
    </source>
</evidence>
<feature type="transmembrane region" description="Helical" evidence="1">
    <location>
        <begin position="115"/>
        <end position="134"/>
    </location>
</feature>
<dbReference type="RefSeq" id="WP_089828011.1">
    <property type="nucleotide sequence ID" value="NZ_FODV01000036.1"/>
</dbReference>
<organism evidence="3 4">
    <name type="scientific">Halogranum amylolyticum</name>
    <dbReference type="NCBI Taxonomy" id="660520"/>
    <lineage>
        <taxon>Archaea</taxon>
        <taxon>Methanobacteriati</taxon>
        <taxon>Methanobacteriota</taxon>
        <taxon>Stenosarchaea group</taxon>
        <taxon>Halobacteria</taxon>
        <taxon>Halobacteriales</taxon>
        <taxon>Haloferacaceae</taxon>
    </lineage>
</organism>
<evidence type="ECO:0000256" key="1">
    <source>
        <dbReference type="SAM" id="Phobius"/>
    </source>
</evidence>
<keyword evidence="1" id="KW-0472">Membrane</keyword>
<name>A0A1H8WQ44_9EURY</name>
<gene>
    <name evidence="3" type="ORF">SAMN04487948_13621</name>
</gene>
<dbReference type="EMBL" id="FODV01000036">
    <property type="protein sequence ID" value="SEP29567.1"/>
    <property type="molecule type" value="Genomic_DNA"/>
</dbReference>
<keyword evidence="3" id="KW-0808">Transferase</keyword>
<protein>
    <submittedName>
        <fullName evidence="3">Sugar transferase involved in LPS biosynthesis (Colanic, teichoic acid)</fullName>
    </submittedName>
</protein>
<dbReference type="Proteomes" id="UP000199126">
    <property type="component" value="Unassembled WGS sequence"/>
</dbReference>
<accession>A0A1H8WQ44</accession>
<evidence type="ECO:0000313" key="3">
    <source>
        <dbReference type="EMBL" id="SEP29567.1"/>
    </source>
</evidence>
<sequence>MQSGSRYRVISFFGTGVLVAFAVYAANLEATQSLITTLVPLFNRLSPTILAGRQLTIVVAVTVLLLLGTLLPLFKPRPRRLLDIILLSQQRVLVGGLALATIGYFDYSYRLPRPTLVLTICLLLALIPLWFVFIRRAPNESEERAIIIGDDYEQIDAILAETDATIVGYVSPPGSAAQGEHTGLLMTDGGQTTADREQIPPRFQKLTHLGGLSRLDNVLIKFDIDTAYLALSATDRGEFFGTLKACHEHGVATKAHRSHVDSVLFDAGKGSQIVNVDLKPWDWQEYLFKRLFDITFAGVALLLTAPLIALITVAIKLDSRGPVLYSQDRTAELGGTFQIYKFRSMLPKSEDSTPVNDEQNTRITRVGRVLRRTHLDEIPQLWSILTGQMSVVGPRAAWVDEEPLLEAETDMWRKRWFVKPGLTGLAQINQVSSTQPAEKLRYDLAYIRRQSFWLDVKIVIRQLWLVVLDVIELMRTSKSDE</sequence>
<evidence type="ECO:0000259" key="2">
    <source>
        <dbReference type="Pfam" id="PF02397"/>
    </source>
</evidence>
<dbReference type="AlphaFoldDB" id="A0A1H8WQ44"/>
<feature type="domain" description="Bacterial sugar transferase" evidence="2">
    <location>
        <begin position="289"/>
        <end position="467"/>
    </location>
</feature>
<keyword evidence="4" id="KW-1185">Reference proteome</keyword>
<keyword evidence="1" id="KW-0812">Transmembrane</keyword>
<dbReference type="Pfam" id="PF02397">
    <property type="entry name" value="Bac_transf"/>
    <property type="match status" value="1"/>
</dbReference>
<dbReference type="PANTHER" id="PTHR30576">
    <property type="entry name" value="COLANIC BIOSYNTHESIS UDP-GLUCOSE LIPID CARRIER TRANSFERASE"/>
    <property type="match status" value="1"/>
</dbReference>
<dbReference type="GO" id="GO:0016780">
    <property type="term" value="F:phosphotransferase activity, for other substituted phosphate groups"/>
    <property type="evidence" value="ECO:0007669"/>
    <property type="project" value="TreeGrafter"/>
</dbReference>
<dbReference type="OrthoDB" id="340745at2157"/>
<reference evidence="4" key="1">
    <citation type="submission" date="2016-10" db="EMBL/GenBank/DDBJ databases">
        <authorList>
            <person name="Varghese N."/>
            <person name="Submissions S."/>
        </authorList>
    </citation>
    <scope>NUCLEOTIDE SEQUENCE [LARGE SCALE GENOMIC DNA]</scope>
    <source>
        <strain evidence="4">CGMCC 1.10121</strain>
    </source>
</reference>
<keyword evidence="1" id="KW-1133">Transmembrane helix</keyword>